<keyword evidence="4" id="KW-1185">Reference proteome</keyword>
<dbReference type="SUPFAM" id="SSF52799">
    <property type="entry name" value="(Phosphotyrosine protein) phosphatases II"/>
    <property type="match status" value="1"/>
</dbReference>
<dbReference type="InterPro" id="IPR016130">
    <property type="entry name" value="Tyr_Pase_AS"/>
</dbReference>
<feature type="domain" description="Tyrosine-protein phosphatase" evidence="1">
    <location>
        <begin position="1"/>
        <end position="110"/>
    </location>
</feature>
<dbReference type="InterPro" id="IPR029021">
    <property type="entry name" value="Prot-tyrosine_phosphatase-like"/>
</dbReference>
<dbReference type="PROSITE" id="PS00383">
    <property type="entry name" value="TYR_PHOSPHATASE_1"/>
    <property type="match status" value="1"/>
</dbReference>
<dbReference type="Gene3D" id="3.90.190.10">
    <property type="entry name" value="Protein tyrosine phosphatase superfamily"/>
    <property type="match status" value="1"/>
</dbReference>
<dbReference type="EMBL" id="AUSU01005713">
    <property type="protein sequence ID" value="EPS63074.1"/>
    <property type="molecule type" value="Genomic_DNA"/>
</dbReference>
<dbReference type="InterPro" id="IPR000242">
    <property type="entry name" value="PTP_cat"/>
</dbReference>
<gene>
    <name evidence="3" type="ORF">M569_11713</name>
</gene>
<dbReference type="Pfam" id="PF00102">
    <property type="entry name" value="Y_phosphatase"/>
    <property type="match status" value="1"/>
</dbReference>
<evidence type="ECO:0000313" key="4">
    <source>
        <dbReference type="Proteomes" id="UP000015453"/>
    </source>
</evidence>
<evidence type="ECO:0000259" key="2">
    <source>
        <dbReference type="PROSITE" id="PS50056"/>
    </source>
</evidence>
<proteinExistence type="predicted"/>
<evidence type="ECO:0000259" key="1">
    <source>
        <dbReference type="PROSITE" id="PS50055"/>
    </source>
</evidence>
<feature type="domain" description="Tyrosine specific protein phosphatases" evidence="2">
    <location>
        <begin position="28"/>
        <end position="101"/>
    </location>
</feature>
<sequence length="124" mass="13656">SKEGLSVLHIQYPEWPDHGVPKDTAAVRDIFKRTSRVPPGCGGPIVVHCSAGIGRTGTYCAIHNTLERILMGDSTALDLGDTITNFRSQRMRMVETGEQYLLCYDAVIDELEDVISSAQRPSDH</sequence>
<dbReference type="OrthoDB" id="10253954at2759"/>
<organism evidence="3 4">
    <name type="scientific">Genlisea aurea</name>
    <dbReference type="NCBI Taxonomy" id="192259"/>
    <lineage>
        <taxon>Eukaryota</taxon>
        <taxon>Viridiplantae</taxon>
        <taxon>Streptophyta</taxon>
        <taxon>Embryophyta</taxon>
        <taxon>Tracheophyta</taxon>
        <taxon>Spermatophyta</taxon>
        <taxon>Magnoliopsida</taxon>
        <taxon>eudicotyledons</taxon>
        <taxon>Gunneridae</taxon>
        <taxon>Pentapetalae</taxon>
        <taxon>asterids</taxon>
        <taxon>lamiids</taxon>
        <taxon>Lamiales</taxon>
        <taxon>Lentibulariaceae</taxon>
        <taxon>Genlisea</taxon>
    </lineage>
</organism>
<dbReference type="PRINTS" id="PR00700">
    <property type="entry name" value="PRTYPHPHTASE"/>
</dbReference>
<dbReference type="PROSITE" id="PS50055">
    <property type="entry name" value="TYR_PHOSPHATASE_PTP"/>
    <property type="match status" value="1"/>
</dbReference>
<name>S8C890_9LAMI</name>
<accession>S8C890</accession>
<dbReference type="AlphaFoldDB" id="S8C890"/>
<dbReference type="Proteomes" id="UP000015453">
    <property type="component" value="Unassembled WGS sequence"/>
</dbReference>
<dbReference type="GO" id="GO:0004725">
    <property type="term" value="F:protein tyrosine phosphatase activity"/>
    <property type="evidence" value="ECO:0007669"/>
    <property type="project" value="InterPro"/>
</dbReference>
<dbReference type="InterPro" id="IPR000387">
    <property type="entry name" value="Tyr_Pase_dom"/>
</dbReference>
<dbReference type="PROSITE" id="PS50056">
    <property type="entry name" value="TYR_PHOSPHATASE_2"/>
    <property type="match status" value="1"/>
</dbReference>
<dbReference type="SMART" id="SM00404">
    <property type="entry name" value="PTPc_motif"/>
    <property type="match status" value="1"/>
</dbReference>
<feature type="non-terminal residue" evidence="3">
    <location>
        <position position="1"/>
    </location>
</feature>
<dbReference type="InterPro" id="IPR050348">
    <property type="entry name" value="Protein-Tyr_Phosphatase"/>
</dbReference>
<evidence type="ECO:0000313" key="3">
    <source>
        <dbReference type="EMBL" id="EPS63074.1"/>
    </source>
</evidence>
<dbReference type="PANTHER" id="PTHR19134">
    <property type="entry name" value="RECEPTOR-TYPE TYROSINE-PROTEIN PHOSPHATASE"/>
    <property type="match status" value="1"/>
</dbReference>
<comment type="caution">
    <text evidence="3">The sequence shown here is derived from an EMBL/GenBank/DDBJ whole genome shotgun (WGS) entry which is preliminary data.</text>
</comment>
<protein>
    <submittedName>
        <fullName evidence="3">Uncharacterized protein</fullName>
    </submittedName>
</protein>
<dbReference type="PANTHER" id="PTHR19134:SF449">
    <property type="entry name" value="TYROSINE-PROTEIN PHOSPHATASE 1"/>
    <property type="match status" value="1"/>
</dbReference>
<dbReference type="InterPro" id="IPR003595">
    <property type="entry name" value="Tyr_Pase_cat"/>
</dbReference>
<reference evidence="3 4" key="1">
    <citation type="journal article" date="2013" name="BMC Genomics">
        <title>The miniature genome of a carnivorous plant Genlisea aurea contains a low number of genes and short non-coding sequences.</title>
        <authorList>
            <person name="Leushkin E.V."/>
            <person name="Sutormin R.A."/>
            <person name="Nabieva E.R."/>
            <person name="Penin A.A."/>
            <person name="Kondrashov A.S."/>
            <person name="Logacheva M.D."/>
        </authorList>
    </citation>
    <scope>NUCLEOTIDE SEQUENCE [LARGE SCALE GENOMIC DNA]</scope>
</reference>